<evidence type="ECO:0000256" key="1">
    <source>
        <dbReference type="ARBA" id="ARBA00008061"/>
    </source>
</evidence>
<gene>
    <name evidence="5" type="ORF">AR1Y2_2314</name>
</gene>
<dbReference type="InterPro" id="IPR014756">
    <property type="entry name" value="Ig_E-set"/>
</dbReference>
<evidence type="ECO:0000256" key="2">
    <source>
        <dbReference type="ARBA" id="ARBA00022801"/>
    </source>
</evidence>
<dbReference type="Gene3D" id="3.20.20.80">
    <property type="entry name" value="Glycosidases"/>
    <property type="match status" value="1"/>
</dbReference>
<dbReference type="Gene3D" id="2.60.40.10">
    <property type="entry name" value="Immunoglobulins"/>
    <property type="match status" value="1"/>
</dbReference>
<dbReference type="Pfam" id="PF00128">
    <property type="entry name" value="Alpha-amylase"/>
    <property type="match status" value="1"/>
</dbReference>
<dbReference type="SUPFAM" id="SSF51445">
    <property type="entry name" value="(Trans)glycosidases"/>
    <property type="match status" value="1"/>
</dbReference>
<accession>A0A4P8IDI0</accession>
<dbReference type="InterPro" id="IPR013783">
    <property type="entry name" value="Ig-like_fold"/>
</dbReference>
<dbReference type="CDD" id="cd11338">
    <property type="entry name" value="AmyAc_CMD"/>
    <property type="match status" value="1"/>
</dbReference>
<evidence type="ECO:0000313" key="5">
    <source>
        <dbReference type="EMBL" id="QCP35768.1"/>
    </source>
</evidence>
<dbReference type="InterPro" id="IPR017853">
    <property type="entry name" value="GH"/>
</dbReference>
<reference evidence="5 6" key="1">
    <citation type="submission" date="2019-05" db="EMBL/GenBank/DDBJ databases">
        <title>Complete genome sequencing of Anaerostipes rhamnosivorans.</title>
        <authorList>
            <person name="Bui T.P.N."/>
            <person name="de Vos W.M."/>
        </authorList>
    </citation>
    <scope>NUCLEOTIDE SEQUENCE [LARGE SCALE GENOMIC DNA]</scope>
    <source>
        <strain evidence="5 6">1y2</strain>
    </source>
</reference>
<comment type="similarity">
    <text evidence="1">Belongs to the glycosyl hydrolase 13 family.</text>
</comment>
<dbReference type="InterPro" id="IPR045857">
    <property type="entry name" value="O16G_dom_2"/>
</dbReference>
<dbReference type="PANTHER" id="PTHR10357">
    <property type="entry name" value="ALPHA-AMYLASE FAMILY MEMBER"/>
    <property type="match status" value="1"/>
</dbReference>
<dbReference type="EC" id="3.2.1.135" evidence="5"/>
<dbReference type="InterPro" id="IPR004185">
    <property type="entry name" value="Glyco_hydro_13_lg-like_dom"/>
</dbReference>
<dbReference type="SUPFAM" id="SSF81296">
    <property type="entry name" value="E set domains"/>
    <property type="match status" value="1"/>
</dbReference>
<keyword evidence="6" id="KW-1185">Reference proteome</keyword>
<dbReference type="KEGG" id="arf:AR1Y2_2314"/>
<evidence type="ECO:0000256" key="3">
    <source>
        <dbReference type="ARBA" id="ARBA00023295"/>
    </source>
</evidence>
<dbReference type="RefSeq" id="WP_137329089.1">
    <property type="nucleotide sequence ID" value="NZ_CP040058.1"/>
</dbReference>
<keyword evidence="2 5" id="KW-0378">Hydrolase</keyword>
<dbReference type="EMBL" id="CP040058">
    <property type="protein sequence ID" value="QCP35768.1"/>
    <property type="molecule type" value="Genomic_DNA"/>
</dbReference>
<dbReference type="AlphaFoldDB" id="A0A4P8IDI0"/>
<dbReference type="Gene3D" id="3.90.400.10">
    <property type="entry name" value="Oligo-1,6-glucosidase, Domain 2"/>
    <property type="match status" value="1"/>
</dbReference>
<dbReference type="InterPro" id="IPR006047">
    <property type="entry name" value="GH13_cat_dom"/>
</dbReference>
<dbReference type="PANTHER" id="PTHR10357:SF210">
    <property type="entry name" value="MALTODEXTRIN GLUCOSIDASE"/>
    <property type="match status" value="1"/>
</dbReference>
<feature type="domain" description="Glycosyl hydrolase family 13 catalytic" evidence="4">
    <location>
        <begin position="130"/>
        <end position="542"/>
    </location>
</feature>
<evidence type="ECO:0000259" key="4">
    <source>
        <dbReference type="SMART" id="SM00642"/>
    </source>
</evidence>
<dbReference type="GO" id="GO:0005975">
    <property type="term" value="P:carbohydrate metabolic process"/>
    <property type="evidence" value="ECO:0007669"/>
    <property type="project" value="InterPro"/>
</dbReference>
<evidence type="ECO:0000313" key="6">
    <source>
        <dbReference type="Proteomes" id="UP000298653"/>
    </source>
</evidence>
<dbReference type="CDD" id="cd02857">
    <property type="entry name" value="E_set_CDase_PDE_N"/>
    <property type="match status" value="1"/>
</dbReference>
<protein>
    <submittedName>
        <fullName evidence="5">Neopullulanase</fullName>
        <ecNumber evidence="5">3.2.1.135</ecNumber>
    </submittedName>
</protein>
<proteinExistence type="inferred from homology"/>
<keyword evidence="3 5" id="KW-0326">Glycosidase</keyword>
<dbReference type="OrthoDB" id="9805159at2"/>
<dbReference type="Proteomes" id="UP000298653">
    <property type="component" value="Chromosome"/>
</dbReference>
<organism evidence="5 6">
    <name type="scientific">Anaerostipes rhamnosivorans</name>
    <dbReference type="NCBI Taxonomy" id="1229621"/>
    <lineage>
        <taxon>Bacteria</taxon>
        <taxon>Bacillati</taxon>
        <taxon>Bacillota</taxon>
        <taxon>Clostridia</taxon>
        <taxon>Lachnospirales</taxon>
        <taxon>Lachnospiraceae</taxon>
        <taxon>Anaerostipes</taxon>
    </lineage>
</organism>
<dbReference type="GO" id="GO:0031216">
    <property type="term" value="F:neopullulanase activity"/>
    <property type="evidence" value="ECO:0007669"/>
    <property type="project" value="UniProtKB-EC"/>
</dbReference>
<dbReference type="SMART" id="SM00642">
    <property type="entry name" value="Aamy"/>
    <property type="match status" value="1"/>
</dbReference>
<sequence>MIHNASIEQYREPIGAVTKGEEVKLRLFALEGTAATVEVVLFSEEYHKTFPMREKKGIYECIIEMPEKACILWYYFRITEGNYTYYYGAKPGRTCGEGMQVEEDVRGFQITVYERGFETPRWLSKGIMYQIFPDRFCQGNRQNTEKGEEYHRKMGRDIYVHKSWEERPLFGPMEGKEFYDPCDFFGGDLEGIKKHLDDLKKLGVTCIYLNPIVESSSNHRYNTGNYKKVDPFLGDNEDFRELCEVARRKGIHIILDGVFSHTGADSLYFNKNGNYKSVGAYQSQESPFYDWYSFDSKGDYKSWWGFRSLPEVNELNERFLSYIITGKDSVLKHWFTLGASGFRLDVADELPDEFIFLMRKTMKKMFKNYALIGEVWEDVTTKESYGVKRKYALGKGLDSTMNYPFKVNCVNYLLGNEDAYAMQQFLLGQQCNYPKPFYYSVMNLLSSHDIPRIRTTLASGMNEMLPSRENQIDYVVTSENDRKGARLSRLAFAIQFFIPGIPSIYYGDEYGMNGLMDPFNRGPMFKHDTKIFEELKTVSVFRSREKILQTGYALYIAASKHVLAILRFVPGTKDVFGEPCNQGAYLLLVNTSDEEEEIDFDFLDHKEGVPEEEHRRLIKMLDNTRVHTKVQKLDYKIMHLS</sequence>
<name>A0A4P8IDI0_9FIRM</name>